<dbReference type="HOGENOM" id="CLU_008019_1_0_1"/>
<proteinExistence type="predicted"/>
<evidence type="ECO:0000313" key="4">
    <source>
        <dbReference type="Proteomes" id="UP000030816"/>
    </source>
</evidence>
<feature type="region of interest" description="Disordered" evidence="1">
    <location>
        <begin position="267"/>
        <end position="291"/>
    </location>
</feature>
<organism evidence="3 4">
    <name type="scientific">Metarhizium album (strain ARSEF 1941)</name>
    <dbReference type="NCBI Taxonomy" id="1081103"/>
    <lineage>
        <taxon>Eukaryota</taxon>
        <taxon>Fungi</taxon>
        <taxon>Dikarya</taxon>
        <taxon>Ascomycota</taxon>
        <taxon>Pezizomycotina</taxon>
        <taxon>Sordariomycetes</taxon>
        <taxon>Hypocreomycetidae</taxon>
        <taxon>Hypocreales</taxon>
        <taxon>Clavicipitaceae</taxon>
        <taxon>Metarhizium</taxon>
    </lineage>
</organism>
<evidence type="ECO:0000313" key="3">
    <source>
        <dbReference type="EMBL" id="KHO00929.1"/>
    </source>
</evidence>
<dbReference type="PROSITE" id="PS50181">
    <property type="entry name" value="FBOX"/>
    <property type="match status" value="1"/>
</dbReference>
<feature type="domain" description="F-box" evidence="2">
    <location>
        <begin position="1"/>
        <end position="43"/>
    </location>
</feature>
<gene>
    <name evidence="3" type="ORF">MAM_01707</name>
</gene>
<sequence>MAQLPVEIIEIITSHLTRAEVRNLRLVCRAFEAKVSPQYFRNVVVPFRSELYGALVRDEHGSMRHSTSSLFSNGMYMFKSFGPHILRFALSLELDEDSLAYPPVKPLQEAVPAFWGIYRWPPANYRRYTDLEGLEQTADETEGMRAALACLTKVQNIGLCCDAGLGFLLGPDKAARNAHIHHPVFATVDWRRHQRSAQSVHQPAITVADFNDLARDQHKSMFPNLGAFRNATLERDAGYCGPQVQEAVRIMLETGNNSLDNINFDERSASPAPNLDPAGAPGHADLFDSPRDEADSPLIPVNLTRAQKEMLLELEWAHRAMIQSYVLGLIDNAYDGCFQHVTTFTIAKIPTSHVHLFCRDDFWGSIPSLRNVSIGVIADWRRVNVSTPEFVEDTRISPVESVGKVFTLLSDHVAKCRNIESLHFEWICGGEFAPSSYQRNSYILPAPIVNQPDVMISPRAVRRDRSSLLRLPHVKHLSLKNCWSSPHVFLQAVRQFALLSLEKLELESVSLSGPPTTVPEAMAAHLPVPLPAPALALAGVAPAAAFAVSALQDNDQDLADLQDALPPGLLLTLPPLYPLPPQPQHFNVPGNPPSHDVHDAPIDWLRQPDLLTWTGFIDHFSPSVKIRQLLAEKADHHTVSTALVEKIVAASEYIPDFALLRGHERRYRLKCLAFKSCGYVSVDTPYLKTREIISDLHHGRTVFHGSNHRIMTWMQSSKDKLLAEITQCMKEQEEAMLVHAFGMTMGWKDVYSAWCINDAKRDGVQRPGSGRFSGLLEACDRGLRHQQAPSPSPAAT</sequence>
<accession>A0A0B2X3K4</accession>
<name>A0A0B2X3K4_METAS</name>
<comment type="caution">
    <text evidence="3">The sequence shown here is derived from an EMBL/GenBank/DDBJ whole genome shotgun (WGS) entry which is preliminary data.</text>
</comment>
<dbReference type="RefSeq" id="XP_040681994.1">
    <property type="nucleotide sequence ID" value="XM_040820506.1"/>
</dbReference>
<dbReference type="OrthoDB" id="4194555at2759"/>
<dbReference type="AlphaFoldDB" id="A0A0B2X3K4"/>
<dbReference type="InterPro" id="IPR001810">
    <property type="entry name" value="F-box_dom"/>
</dbReference>
<keyword evidence="4" id="KW-1185">Reference proteome</keyword>
<dbReference type="EMBL" id="AZHE01000002">
    <property type="protein sequence ID" value="KHO00929.1"/>
    <property type="molecule type" value="Genomic_DNA"/>
</dbReference>
<dbReference type="Proteomes" id="UP000030816">
    <property type="component" value="Unassembled WGS sequence"/>
</dbReference>
<protein>
    <submittedName>
        <fullName evidence="3">F-box domain containing protein</fullName>
    </submittedName>
</protein>
<evidence type="ECO:0000256" key="1">
    <source>
        <dbReference type="SAM" id="MobiDB-lite"/>
    </source>
</evidence>
<reference evidence="3 4" key="1">
    <citation type="journal article" date="2014" name="Proc. Natl. Acad. Sci. U.S.A.">
        <title>Trajectory and genomic determinants of fungal-pathogen speciation and host adaptation.</title>
        <authorList>
            <person name="Hu X."/>
            <person name="Xiao G."/>
            <person name="Zheng P."/>
            <person name="Shang Y."/>
            <person name="Su Y."/>
            <person name="Zhang X."/>
            <person name="Liu X."/>
            <person name="Zhan S."/>
            <person name="St Leger R.J."/>
            <person name="Wang C."/>
        </authorList>
    </citation>
    <scope>NUCLEOTIDE SEQUENCE [LARGE SCALE GENOMIC DNA]</scope>
    <source>
        <strain evidence="3 4">ARSEF 1941</strain>
    </source>
</reference>
<evidence type="ECO:0000259" key="2">
    <source>
        <dbReference type="PROSITE" id="PS50181"/>
    </source>
</evidence>
<dbReference type="GeneID" id="63736162"/>